<keyword evidence="10" id="KW-1185">Reference proteome</keyword>
<comment type="subcellular location">
    <subcellularLocation>
        <location evidence="1">Membrane</location>
        <topology evidence="1">Single-pass membrane protein</topology>
    </subcellularLocation>
</comment>
<dbReference type="PANTHER" id="PTHR21461">
    <property type="entry name" value="GLYCOSYLTRANSFERASE FAMILY 92 PROTEIN"/>
    <property type="match status" value="1"/>
</dbReference>
<keyword evidence="7 8" id="KW-0472">Membrane</keyword>
<proteinExistence type="inferred from homology"/>
<gene>
    <name evidence="9" type="primary">RFC3</name>
    <name evidence="9" type="ORF">SNAT2548_LOCUS3515</name>
</gene>
<accession>A0A812I8T9</accession>
<organism evidence="9 10">
    <name type="scientific">Symbiodinium natans</name>
    <dbReference type="NCBI Taxonomy" id="878477"/>
    <lineage>
        <taxon>Eukaryota</taxon>
        <taxon>Sar</taxon>
        <taxon>Alveolata</taxon>
        <taxon>Dinophyceae</taxon>
        <taxon>Suessiales</taxon>
        <taxon>Symbiodiniaceae</taxon>
        <taxon>Symbiodinium</taxon>
    </lineage>
</organism>
<keyword evidence="5 8" id="KW-0812">Transmembrane</keyword>
<keyword evidence="4" id="KW-0808">Transferase</keyword>
<dbReference type="AlphaFoldDB" id="A0A812I8T9"/>
<evidence type="ECO:0000256" key="5">
    <source>
        <dbReference type="ARBA" id="ARBA00022692"/>
    </source>
</evidence>
<evidence type="ECO:0000256" key="8">
    <source>
        <dbReference type="SAM" id="Phobius"/>
    </source>
</evidence>
<dbReference type="GO" id="GO:0016757">
    <property type="term" value="F:glycosyltransferase activity"/>
    <property type="evidence" value="ECO:0007669"/>
    <property type="project" value="UniProtKB-KW"/>
</dbReference>
<evidence type="ECO:0000256" key="3">
    <source>
        <dbReference type="ARBA" id="ARBA00022676"/>
    </source>
</evidence>
<evidence type="ECO:0000313" key="9">
    <source>
        <dbReference type="EMBL" id="CAE7029311.1"/>
    </source>
</evidence>
<evidence type="ECO:0000256" key="2">
    <source>
        <dbReference type="ARBA" id="ARBA00007647"/>
    </source>
</evidence>
<dbReference type="Pfam" id="PF01697">
    <property type="entry name" value="Glyco_transf_92"/>
    <property type="match status" value="1"/>
</dbReference>
<name>A0A812I8T9_9DINO</name>
<keyword evidence="6 8" id="KW-1133">Transmembrane helix</keyword>
<comment type="caution">
    <text evidence="9">The sequence shown here is derived from an EMBL/GenBank/DDBJ whole genome shotgun (WGS) entry which is preliminary data.</text>
</comment>
<dbReference type="GO" id="GO:0005737">
    <property type="term" value="C:cytoplasm"/>
    <property type="evidence" value="ECO:0007669"/>
    <property type="project" value="TreeGrafter"/>
</dbReference>
<comment type="similarity">
    <text evidence="2">Belongs to the glycosyltransferase 92 family.</text>
</comment>
<dbReference type="OrthoDB" id="416487at2759"/>
<feature type="transmembrane region" description="Helical" evidence="8">
    <location>
        <begin position="12"/>
        <end position="32"/>
    </location>
</feature>
<evidence type="ECO:0000256" key="7">
    <source>
        <dbReference type="ARBA" id="ARBA00023136"/>
    </source>
</evidence>
<protein>
    <submittedName>
        <fullName evidence="9">RFC3 protein</fullName>
    </submittedName>
</protein>
<reference evidence="9" key="1">
    <citation type="submission" date="2021-02" db="EMBL/GenBank/DDBJ databases">
        <authorList>
            <person name="Dougan E. K."/>
            <person name="Rhodes N."/>
            <person name="Thang M."/>
            <person name="Chan C."/>
        </authorList>
    </citation>
    <scope>NUCLEOTIDE SEQUENCE</scope>
</reference>
<dbReference type="InterPro" id="IPR008166">
    <property type="entry name" value="Glyco_transf_92"/>
</dbReference>
<evidence type="ECO:0000256" key="4">
    <source>
        <dbReference type="ARBA" id="ARBA00022679"/>
    </source>
</evidence>
<dbReference type="GO" id="GO:0016020">
    <property type="term" value="C:membrane"/>
    <property type="evidence" value="ECO:0007669"/>
    <property type="project" value="UniProtKB-SubCell"/>
</dbReference>
<evidence type="ECO:0000313" key="10">
    <source>
        <dbReference type="Proteomes" id="UP000604046"/>
    </source>
</evidence>
<dbReference type="Proteomes" id="UP000604046">
    <property type="component" value="Unassembled WGS sequence"/>
</dbReference>
<feature type="transmembrane region" description="Helical" evidence="8">
    <location>
        <begin position="426"/>
        <end position="444"/>
    </location>
</feature>
<evidence type="ECO:0000256" key="6">
    <source>
        <dbReference type="ARBA" id="ARBA00022989"/>
    </source>
</evidence>
<keyword evidence="3" id="KW-0328">Glycosyltransferase</keyword>
<dbReference type="EMBL" id="CAJNDS010000214">
    <property type="protein sequence ID" value="CAE7029311.1"/>
    <property type="molecule type" value="Genomic_DNA"/>
</dbReference>
<evidence type="ECO:0000256" key="1">
    <source>
        <dbReference type="ARBA" id="ARBA00004167"/>
    </source>
</evidence>
<sequence>MLCGLRPGRKAAFGLGLLVLLVLLVLGTLAIWRERCNDGNTCNWQQPISTVLWPQLSTMFHYQALSYEEFLELQSGPGWADYFRTKEYAKGINASGSQLDVAKRNFRHRNSTNSGVHDESALRYMPLLLKLRNTSLEDRIGKYHQREYCVPGYYSYKSRSAEVLHQSSGEPGWRVCRKSFLTSVAEVAAGQERYLADWIDFHTAMGVDHFVIMNRHNSSSLDATLAPHVQAGIVELERYPFPEGSAFARIAKQEYDLWKKAVVLRNSTPSFWLLFSDIDEFLVPPRSKKNLVEFLLPYTHWRPNSGWWRSLKQIQCFQKMYGAGSWYHRPPAGMPHIQAYKERSALLNFNGKSIALADAVDAESHMINFPHRWPLKAEFLRDTAVWLLDMGVYTIWFDLLSNIHAWGMNWHPEPGDEPAGLQDWKYASFMVGFSLVGFLLSRVWHRSCRDR</sequence>
<dbReference type="PANTHER" id="PTHR21461:SF69">
    <property type="entry name" value="GLYCOSYLTRANSFERASE FAMILY 92 PROTEIN"/>
    <property type="match status" value="1"/>
</dbReference>